<gene>
    <name evidence="2" type="ORF">K0M31_016112</name>
</gene>
<dbReference type="Gene3D" id="2.60.40.10">
    <property type="entry name" value="Immunoglobulins"/>
    <property type="match status" value="1"/>
</dbReference>
<sequence>MIKKQIYLKIFFSIADSNTATGPVFIAPVGNQTAAIGREVVFSCCVRNIGKYKVGWLRASDQTILSVHTRTVTHNARISVSYEPSGCSGSSAVPGVTGSSQAMEEVVNGTWRLHIRQLKESDRDCYMCQINTSPMISELGCLDILGKNYLHST</sequence>
<dbReference type="Proteomes" id="UP001177670">
    <property type="component" value="Unassembled WGS sequence"/>
</dbReference>
<dbReference type="InterPro" id="IPR007110">
    <property type="entry name" value="Ig-like_dom"/>
</dbReference>
<accession>A0AA40KT99</accession>
<feature type="domain" description="Ig-like" evidence="1">
    <location>
        <begin position="23"/>
        <end position="131"/>
    </location>
</feature>
<dbReference type="SUPFAM" id="SSF48726">
    <property type="entry name" value="Immunoglobulin"/>
    <property type="match status" value="1"/>
</dbReference>
<evidence type="ECO:0000259" key="1">
    <source>
        <dbReference type="PROSITE" id="PS50835"/>
    </source>
</evidence>
<dbReference type="PANTHER" id="PTHR23279">
    <property type="entry name" value="DEFECTIVE PROBOSCIS EXTENSION RESPONSE DPR -RELATED"/>
    <property type="match status" value="1"/>
</dbReference>
<dbReference type="InterPro" id="IPR036179">
    <property type="entry name" value="Ig-like_dom_sf"/>
</dbReference>
<proteinExistence type="predicted"/>
<name>A0AA40KT99_9HYME</name>
<evidence type="ECO:0000313" key="3">
    <source>
        <dbReference type="Proteomes" id="UP001177670"/>
    </source>
</evidence>
<dbReference type="PANTHER" id="PTHR23279:SF36">
    <property type="entry name" value="DEFECTIVE PROBOSCIS EXTENSION RESPONSE 9, ISOFORM A"/>
    <property type="match status" value="1"/>
</dbReference>
<protein>
    <recommendedName>
        <fullName evidence="1">Ig-like domain-containing protein</fullName>
    </recommendedName>
</protein>
<dbReference type="GO" id="GO:0050808">
    <property type="term" value="P:synapse organization"/>
    <property type="evidence" value="ECO:0007669"/>
    <property type="project" value="TreeGrafter"/>
</dbReference>
<reference evidence="2" key="1">
    <citation type="submission" date="2021-10" db="EMBL/GenBank/DDBJ databases">
        <title>Melipona bicolor Genome sequencing and assembly.</title>
        <authorList>
            <person name="Araujo N.S."/>
            <person name="Arias M.C."/>
        </authorList>
    </citation>
    <scope>NUCLEOTIDE SEQUENCE</scope>
    <source>
        <strain evidence="2">USP_2M_L1-L4_2017</strain>
        <tissue evidence="2">Whole body</tissue>
    </source>
</reference>
<dbReference type="InterPro" id="IPR037448">
    <property type="entry name" value="Zig-8"/>
</dbReference>
<dbReference type="PROSITE" id="PS50835">
    <property type="entry name" value="IG_LIKE"/>
    <property type="match status" value="1"/>
</dbReference>
<dbReference type="InterPro" id="IPR013783">
    <property type="entry name" value="Ig-like_fold"/>
</dbReference>
<keyword evidence="3" id="KW-1185">Reference proteome</keyword>
<comment type="caution">
    <text evidence="2">The sequence shown here is derived from an EMBL/GenBank/DDBJ whole genome shotgun (WGS) entry which is preliminary data.</text>
</comment>
<dbReference type="GO" id="GO:0032589">
    <property type="term" value="C:neuron projection membrane"/>
    <property type="evidence" value="ECO:0007669"/>
    <property type="project" value="TreeGrafter"/>
</dbReference>
<dbReference type="AlphaFoldDB" id="A0AA40KT99"/>
<organism evidence="2 3">
    <name type="scientific">Melipona bicolor</name>
    <dbReference type="NCBI Taxonomy" id="60889"/>
    <lineage>
        <taxon>Eukaryota</taxon>
        <taxon>Metazoa</taxon>
        <taxon>Ecdysozoa</taxon>
        <taxon>Arthropoda</taxon>
        <taxon>Hexapoda</taxon>
        <taxon>Insecta</taxon>
        <taxon>Pterygota</taxon>
        <taxon>Neoptera</taxon>
        <taxon>Endopterygota</taxon>
        <taxon>Hymenoptera</taxon>
        <taxon>Apocrita</taxon>
        <taxon>Aculeata</taxon>
        <taxon>Apoidea</taxon>
        <taxon>Anthophila</taxon>
        <taxon>Apidae</taxon>
        <taxon>Melipona</taxon>
    </lineage>
</organism>
<dbReference type="EMBL" id="JAHYIQ010000005">
    <property type="protein sequence ID" value="KAK1131970.1"/>
    <property type="molecule type" value="Genomic_DNA"/>
</dbReference>
<evidence type="ECO:0000313" key="2">
    <source>
        <dbReference type="EMBL" id="KAK1131970.1"/>
    </source>
</evidence>